<evidence type="ECO:0000313" key="2">
    <source>
        <dbReference type="EMBL" id="GME68928.1"/>
    </source>
</evidence>
<organism evidence="2 3">
    <name type="scientific">Candida boidinii</name>
    <name type="common">Yeast</name>
    <dbReference type="NCBI Taxonomy" id="5477"/>
    <lineage>
        <taxon>Eukaryota</taxon>
        <taxon>Fungi</taxon>
        <taxon>Dikarya</taxon>
        <taxon>Ascomycota</taxon>
        <taxon>Saccharomycotina</taxon>
        <taxon>Pichiomycetes</taxon>
        <taxon>Pichiales</taxon>
        <taxon>Pichiaceae</taxon>
        <taxon>Ogataea</taxon>
        <taxon>Ogataea/Candida clade</taxon>
    </lineage>
</organism>
<dbReference type="Proteomes" id="UP001165120">
    <property type="component" value="Unassembled WGS sequence"/>
</dbReference>
<feature type="compositionally biased region" description="Low complexity" evidence="1">
    <location>
        <begin position="203"/>
        <end position="219"/>
    </location>
</feature>
<evidence type="ECO:0000256" key="1">
    <source>
        <dbReference type="SAM" id="MobiDB-lite"/>
    </source>
</evidence>
<accession>A0A9W6SYS8</accession>
<feature type="compositionally biased region" description="Pro residues" evidence="1">
    <location>
        <begin position="41"/>
        <end position="51"/>
    </location>
</feature>
<gene>
    <name evidence="2" type="ORF">Cboi02_000195500</name>
</gene>
<feature type="compositionally biased region" description="Polar residues" evidence="1">
    <location>
        <begin position="178"/>
        <end position="190"/>
    </location>
</feature>
<name>A0A9W6SYS8_CANBO</name>
<feature type="region of interest" description="Disordered" evidence="1">
    <location>
        <begin position="105"/>
        <end position="130"/>
    </location>
</feature>
<evidence type="ECO:0000313" key="3">
    <source>
        <dbReference type="Proteomes" id="UP001165120"/>
    </source>
</evidence>
<protein>
    <submittedName>
        <fullName evidence="2">Unnamed protein product</fullName>
    </submittedName>
</protein>
<feature type="compositionally biased region" description="Pro residues" evidence="1">
    <location>
        <begin position="193"/>
        <end position="202"/>
    </location>
</feature>
<sequence length="758" mass="86583">MSPSQSSLKRRPPQPIDLSQFEPPSPDRISPTYSAPKVRAPLPPLPLPPYAPSHNISSTQFRDSFTDRALDFGHNGVLQGRDDQISNSPTFSQSGYRSLFSDTQQEEATTPTSQYFNYSPTTETPTVPNQQIYSSSSSVVIPMMNQPEKPRLSYPTSPQMPLIPLEYQKQSHNRQKQKLTQPLSTMTEVSATPPLPPRPSYIPSPQTRNSSVSSSISTSHNTKPQQHMRNISISSIFSNDSFGSTTASIPQSPATLKSASAYSFSLKSPVDGTFLNDFYPSDTGTIVDYTDSLDINVNAQIHVDINSDGIDDSADSVMVDNDESDWERIQRLQRIKSVNHKIPDIPNCASPTFATSNIVTPPVSNSTAATSGISSTNDDLSSENSSILNRRSSMNSFPSFEIPEFENPNDGNLVRDINELPINIQQIMESKLSLHKEHNMDGYVSDQLYKFWELTSDEVTALNEFDPELMKIQGLIYEIFKNFEKIRINLRRLVEHYGVKIKEIFPKISLEVQAEIKKIFEIIKIYYNYVDKLVRIQLKPAFDFHIFVNESEVLSILKLWLNNLGIIYSKVSNNFIRLANILNHEEIKHWLDTAETTDPFAKNSRGLPWASQLFNLYFLKGYTSLGTPFEDLIKIYQKKDNLEMIKLCIDAFDELGKINSIADYTQALDIKIKLNSKIYSSDHTWLRMLDIFNIHREYKFDSDIEVYNNIEKAWTLNHIVLFDNYLLLLKVKKDEFYKLKHEPIPIQYLEWDFKRNQI</sequence>
<dbReference type="AlphaFoldDB" id="A0A9W6SYS8"/>
<feature type="region of interest" description="Disordered" evidence="1">
    <location>
        <begin position="168"/>
        <end position="227"/>
    </location>
</feature>
<dbReference type="EMBL" id="BSXN01000530">
    <property type="protein sequence ID" value="GME68928.1"/>
    <property type="molecule type" value="Genomic_DNA"/>
</dbReference>
<keyword evidence="3" id="KW-1185">Reference proteome</keyword>
<proteinExistence type="predicted"/>
<comment type="caution">
    <text evidence="2">The sequence shown here is derived from an EMBL/GenBank/DDBJ whole genome shotgun (WGS) entry which is preliminary data.</text>
</comment>
<feature type="region of interest" description="Disordered" evidence="1">
    <location>
        <begin position="1"/>
        <end position="58"/>
    </location>
</feature>
<feature type="region of interest" description="Disordered" evidence="1">
    <location>
        <begin position="364"/>
        <end position="387"/>
    </location>
</feature>
<reference evidence="2" key="1">
    <citation type="submission" date="2023-04" db="EMBL/GenBank/DDBJ databases">
        <title>Candida boidinii NBRC 10035.</title>
        <authorList>
            <person name="Ichikawa N."/>
            <person name="Sato H."/>
            <person name="Tonouchi N."/>
        </authorList>
    </citation>
    <scope>NUCLEOTIDE SEQUENCE</scope>
    <source>
        <strain evidence="2">NBRC 10035</strain>
    </source>
</reference>